<dbReference type="Proteomes" id="UP000241690">
    <property type="component" value="Unassembled WGS sequence"/>
</dbReference>
<evidence type="ECO:0000313" key="2">
    <source>
        <dbReference type="EMBL" id="PTB55767.1"/>
    </source>
</evidence>
<dbReference type="GeneID" id="36627532"/>
<proteinExistence type="predicted"/>
<protein>
    <recommendedName>
        <fullName evidence="4">Secreted protein</fullName>
    </recommendedName>
</protein>
<dbReference type="RefSeq" id="XP_024775444.1">
    <property type="nucleotide sequence ID" value="XM_024918963.1"/>
</dbReference>
<gene>
    <name evidence="2" type="ORF">M431DRAFT_507425</name>
</gene>
<evidence type="ECO:0008006" key="4">
    <source>
        <dbReference type="Google" id="ProtNLM"/>
    </source>
</evidence>
<evidence type="ECO:0000313" key="3">
    <source>
        <dbReference type="Proteomes" id="UP000241690"/>
    </source>
</evidence>
<name>A0A2T4AFB5_TRIHA</name>
<keyword evidence="3" id="KW-1185">Reference proteome</keyword>
<feature type="signal peptide" evidence="1">
    <location>
        <begin position="1"/>
        <end position="25"/>
    </location>
</feature>
<feature type="chain" id="PRO_5015474592" description="Secreted protein" evidence="1">
    <location>
        <begin position="26"/>
        <end position="111"/>
    </location>
</feature>
<organism evidence="2 3">
    <name type="scientific">Trichoderma harzianum CBS 226.95</name>
    <dbReference type="NCBI Taxonomy" id="983964"/>
    <lineage>
        <taxon>Eukaryota</taxon>
        <taxon>Fungi</taxon>
        <taxon>Dikarya</taxon>
        <taxon>Ascomycota</taxon>
        <taxon>Pezizomycotina</taxon>
        <taxon>Sordariomycetes</taxon>
        <taxon>Hypocreomycetidae</taxon>
        <taxon>Hypocreales</taxon>
        <taxon>Hypocreaceae</taxon>
        <taxon>Trichoderma</taxon>
    </lineage>
</organism>
<dbReference type="EMBL" id="KZ679679">
    <property type="protein sequence ID" value="PTB55767.1"/>
    <property type="molecule type" value="Genomic_DNA"/>
</dbReference>
<dbReference type="AlphaFoldDB" id="A0A2T4AFB5"/>
<reference evidence="2 3" key="1">
    <citation type="submission" date="2016-07" db="EMBL/GenBank/DDBJ databases">
        <title>Multiple horizontal gene transfer events from other fungi enriched the ability of initially mycotrophic Trichoderma (Ascomycota) to feed on dead plant biomass.</title>
        <authorList>
            <consortium name="DOE Joint Genome Institute"/>
            <person name="Aerts A."/>
            <person name="Atanasova L."/>
            <person name="Chenthamara K."/>
            <person name="Zhang J."/>
            <person name="Grujic M."/>
            <person name="Henrissat B."/>
            <person name="Kuo A."/>
            <person name="Salamov A."/>
            <person name="Lipzen A."/>
            <person name="Labutti K."/>
            <person name="Barry K."/>
            <person name="Miao Y."/>
            <person name="Rahimi M.J."/>
            <person name="Shen Q."/>
            <person name="Grigoriev I.V."/>
            <person name="Kubicek C.P."/>
            <person name="Druzhinina I.S."/>
        </authorList>
    </citation>
    <scope>NUCLEOTIDE SEQUENCE [LARGE SCALE GENOMIC DNA]</scope>
    <source>
        <strain evidence="2 3">CBS 226.95</strain>
    </source>
</reference>
<sequence>MFFPCFLFWAFRCALLLLLQAMSLGQVGMGLHKAAEEETKSLFVLCVSPRASYNKASGSISVGATGLCHRETHHITSLYMALAAALAGYHRVSSGSLSALSWAHGKIVATA</sequence>
<keyword evidence="1" id="KW-0732">Signal</keyword>
<accession>A0A2T4AFB5</accession>
<evidence type="ECO:0000256" key="1">
    <source>
        <dbReference type="SAM" id="SignalP"/>
    </source>
</evidence>